<sequence length="38" mass="4549">MGELLIFVIVLFMIHLIIELFTKNIIKKAEKMELKEMK</sequence>
<evidence type="ECO:0000256" key="1">
    <source>
        <dbReference type="SAM" id="Phobius"/>
    </source>
</evidence>
<proteinExistence type="predicted"/>
<dbReference type="EMBL" id="CP022432">
    <property type="protein sequence ID" value="AVN65433.1"/>
    <property type="molecule type" value="Genomic_DNA"/>
</dbReference>
<dbReference type="Proteomes" id="UP000237990">
    <property type="component" value="Chromosome"/>
</dbReference>
<accession>A0AAD2JDY6</accession>
<keyword evidence="1" id="KW-0812">Transmembrane</keyword>
<protein>
    <submittedName>
        <fullName evidence="2">Uncharacterized protein</fullName>
    </submittedName>
</protein>
<dbReference type="AlphaFoldDB" id="A0AAD2JDY6"/>
<name>A0AAD2JDY6_MESFO</name>
<keyword evidence="1" id="KW-1133">Transmembrane helix</keyword>
<gene>
    <name evidence="2" type="ORF">MflW12_0280</name>
</gene>
<evidence type="ECO:0000313" key="2">
    <source>
        <dbReference type="EMBL" id="AVN65433.1"/>
    </source>
</evidence>
<organism evidence="2 3">
    <name type="scientific">Mesoplasma florum</name>
    <name type="common">Acholeplasma florum</name>
    <dbReference type="NCBI Taxonomy" id="2151"/>
    <lineage>
        <taxon>Bacteria</taxon>
        <taxon>Bacillati</taxon>
        <taxon>Mycoplasmatota</taxon>
        <taxon>Mollicutes</taxon>
        <taxon>Entomoplasmatales</taxon>
        <taxon>Entomoplasmataceae</taxon>
        <taxon>Mesoplasma</taxon>
    </lineage>
</organism>
<feature type="transmembrane region" description="Helical" evidence="1">
    <location>
        <begin position="6"/>
        <end position="26"/>
    </location>
</feature>
<keyword evidence="1" id="KW-0472">Membrane</keyword>
<evidence type="ECO:0000313" key="3">
    <source>
        <dbReference type="Proteomes" id="UP000237990"/>
    </source>
</evidence>
<reference evidence="2 3" key="1">
    <citation type="submission" date="2017-07" db="EMBL/GenBank/DDBJ databases">
        <title>Comparative genomic analysis of Mesoplasma florum.</title>
        <authorList>
            <person name="Baby V."/>
            <person name="Lachance J.-C."/>
            <person name="Gagnon J."/>
            <person name="Lucier J.-F."/>
            <person name="Matteau D."/>
            <person name="Knight T.F."/>
            <person name="Rodrigue S."/>
        </authorList>
    </citation>
    <scope>NUCLEOTIDE SEQUENCE [LARGE SCALE GENOMIC DNA]</scope>
    <source>
        <strain evidence="2 3">W12</strain>
    </source>
</reference>